<keyword evidence="1" id="KW-0614">Plasmid</keyword>
<protein>
    <submittedName>
        <fullName evidence="1">Uncharacterized protein</fullName>
    </submittedName>
</protein>
<accession>A0A0S2M4Q4</accession>
<dbReference type="EMBL" id="CP013201">
    <property type="protein sequence ID" value="ALO68703.1"/>
    <property type="molecule type" value="Genomic_DNA"/>
</dbReference>
<reference evidence="1 2" key="2">
    <citation type="journal article" date="2016" name="J. Biotechnol.">
        <title>Complete genome sequence of Arthrobacter alpinus ERGS4:06, a yellow pigmented bacterium tolerant to cold and radiations isolated from Sikkim Himalaya.</title>
        <authorList>
            <person name="Kumar R."/>
            <person name="Singh D."/>
            <person name="Swarnkar M.K."/>
            <person name="Singh A.K."/>
            <person name="Kumar S."/>
        </authorList>
    </citation>
    <scope>NUCLEOTIDE SEQUENCE [LARGE SCALE GENOMIC DNA]</scope>
    <source>
        <strain evidence="1 2">ERGS4:06</strain>
        <plasmid evidence="1 2">pRK01</plasmid>
    </source>
</reference>
<evidence type="ECO:0000313" key="1">
    <source>
        <dbReference type="EMBL" id="ALO68703.1"/>
    </source>
</evidence>
<dbReference type="AlphaFoldDB" id="A0A0S2M4Q4"/>
<reference evidence="2" key="1">
    <citation type="submission" date="2015-11" db="EMBL/GenBank/DDBJ databases">
        <authorList>
            <person name="Kumar R."/>
            <person name="Singh D."/>
            <person name="Swarnkar M.K."/>
            <person name="Singh A.K."/>
            <person name="Kumar S."/>
        </authorList>
    </citation>
    <scope>NUCLEOTIDE SEQUENCE [LARGE SCALE GENOMIC DNA]</scope>
    <source>
        <strain evidence="2">ERGS4:06</strain>
        <plasmid evidence="2">pRK01</plasmid>
    </source>
</reference>
<geneLocation type="plasmid" evidence="1 2">
    <name>pRK01</name>
</geneLocation>
<evidence type="ECO:0000313" key="2">
    <source>
        <dbReference type="Proteomes" id="UP000059574"/>
    </source>
</evidence>
<organism evidence="1 2">
    <name type="scientific">Arthrobacter alpinus</name>
    <dbReference type="NCBI Taxonomy" id="656366"/>
    <lineage>
        <taxon>Bacteria</taxon>
        <taxon>Bacillati</taxon>
        <taxon>Actinomycetota</taxon>
        <taxon>Actinomycetes</taxon>
        <taxon>Micrococcales</taxon>
        <taxon>Micrococcaceae</taxon>
        <taxon>Arthrobacter</taxon>
    </lineage>
</organism>
<gene>
    <name evidence="1" type="ORF">AS189_19150</name>
</gene>
<dbReference type="Proteomes" id="UP000059574">
    <property type="component" value="Plasmid pRK01"/>
</dbReference>
<proteinExistence type="predicted"/>
<sequence>MESAARCPTYLAEFLYGLIYQSDIADNFQAFCQWNDRRTTLCRYEEIVSYNAGYEIVAMRFRLP</sequence>
<name>A0A0S2M4Q4_9MICC</name>